<keyword evidence="1" id="KW-0812">Transmembrane</keyword>
<comment type="caution">
    <text evidence="2">The sequence shown here is derived from an EMBL/GenBank/DDBJ whole genome shotgun (WGS) entry which is preliminary data.</text>
</comment>
<dbReference type="Proteomes" id="UP000444185">
    <property type="component" value="Unassembled WGS sequence"/>
</dbReference>
<sequence length="78" mass="8785">MKWVFIVFVVLYVVALFLLAVGTFGWFGQEQDPLSGVFLMPLGLPWNILGDKIGLTGAWFAILAPAINAAILYWLWKR</sequence>
<keyword evidence="3" id="KW-1185">Reference proteome</keyword>
<organism evidence="2 3">
    <name type="scientific">Qipengyuania gaetbuli</name>
    <dbReference type="NCBI Taxonomy" id="266952"/>
    <lineage>
        <taxon>Bacteria</taxon>
        <taxon>Pseudomonadati</taxon>
        <taxon>Pseudomonadota</taxon>
        <taxon>Alphaproteobacteria</taxon>
        <taxon>Sphingomonadales</taxon>
        <taxon>Erythrobacteraceae</taxon>
        <taxon>Qipengyuania</taxon>
    </lineage>
</organism>
<gene>
    <name evidence="2" type="ORF">GRI42_00860</name>
</gene>
<feature type="transmembrane region" description="Helical" evidence="1">
    <location>
        <begin position="56"/>
        <end position="76"/>
    </location>
</feature>
<evidence type="ECO:0000313" key="3">
    <source>
        <dbReference type="Proteomes" id="UP000444185"/>
    </source>
</evidence>
<keyword evidence="1" id="KW-0472">Membrane</keyword>
<dbReference type="AlphaFoldDB" id="A0A844XWW8"/>
<keyword evidence="1" id="KW-1133">Transmembrane helix</keyword>
<reference evidence="2 3" key="1">
    <citation type="submission" date="2019-12" db="EMBL/GenBank/DDBJ databases">
        <title>Genomic-based taxomic classification of the family Erythrobacteraceae.</title>
        <authorList>
            <person name="Xu L."/>
        </authorList>
    </citation>
    <scope>NUCLEOTIDE SEQUENCE [LARGE SCALE GENOMIC DNA]</scope>
    <source>
        <strain evidence="2 3">DSM 16225</strain>
    </source>
</reference>
<dbReference type="OrthoDB" id="7510603at2"/>
<dbReference type="EMBL" id="WTYF01000003">
    <property type="protein sequence ID" value="MXO49849.1"/>
    <property type="molecule type" value="Genomic_DNA"/>
</dbReference>
<evidence type="ECO:0000256" key="1">
    <source>
        <dbReference type="SAM" id="Phobius"/>
    </source>
</evidence>
<protein>
    <submittedName>
        <fullName evidence="2">Uncharacterized protein</fullName>
    </submittedName>
</protein>
<dbReference type="RefSeq" id="WP_160606184.1">
    <property type="nucleotide sequence ID" value="NZ_WTYF01000003.1"/>
</dbReference>
<feature type="transmembrane region" description="Helical" evidence="1">
    <location>
        <begin position="6"/>
        <end position="27"/>
    </location>
</feature>
<evidence type="ECO:0000313" key="2">
    <source>
        <dbReference type="EMBL" id="MXO49849.1"/>
    </source>
</evidence>
<proteinExistence type="predicted"/>
<accession>A0A844XWW8</accession>
<name>A0A844XWW8_9SPHN</name>